<evidence type="ECO:0000313" key="2">
    <source>
        <dbReference type="Proteomes" id="UP000308600"/>
    </source>
</evidence>
<name>A0ACD3A0R2_9AGAR</name>
<proteinExistence type="predicted"/>
<accession>A0ACD3A0R2</accession>
<protein>
    <submittedName>
        <fullName evidence="1">Uncharacterized protein</fullName>
    </submittedName>
</protein>
<organism evidence="1 2">
    <name type="scientific">Pluteus cervinus</name>
    <dbReference type="NCBI Taxonomy" id="181527"/>
    <lineage>
        <taxon>Eukaryota</taxon>
        <taxon>Fungi</taxon>
        <taxon>Dikarya</taxon>
        <taxon>Basidiomycota</taxon>
        <taxon>Agaricomycotina</taxon>
        <taxon>Agaricomycetes</taxon>
        <taxon>Agaricomycetidae</taxon>
        <taxon>Agaricales</taxon>
        <taxon>Pluteineae</taxon>
        <taxon>Pluteaceae</taxon>
        <taxon>Pluteus</taxon>
    </lineage>
</organism>
<evidence type="ECO:0000313" key="1">
    <source>
        <dbReference type="EMBL" id="TFK59388.1"/>
    </source>
</evidence>
<keyword evidence="2" id="KW-1185">Reference proteome</keyword>
<dbReference type="Proteomes" id="UP000308600">
    <property type="component" value="Unassembled WGS sequence"/>
</dbReference>
<reference evidence="1 2" key="1">
    <citation type="journal article" date="2019" name="Nat. Ecol. Evol.">
        <title>Megaphylogeny resolves global patterns of mushroom evolution.</title>
        <authorList>
            <person name="Varga T."/>
            <person name="Krizsan K."/>
            <person name="Foldi C."/>
            <person name="Dima B."/>
            <person name="Sanchez-Garcia M."/>
            <person name="Sanchez-Ramirez S."/>
            <person name="Szollosi G.J."/>
            <person name="Szarkandi J.G."/>
            <person name="Papp V."/>
            <person name="Albert L."/>
            <person name="Andreopoulos W."/>
            <person name="Angelini C."/>
            <person name="Antonin V."/>
            <person name="Barry K.W."/>
            <person name="Bougher N.L."/>
            <person name="Buchanan P."/>
            <person name="Buyck B."/>
            <person name="Bense V."/>
            <person name="Catcheside P."/>
            <person name="Chovatia M."/>
            <person name="Cooper J."/>
            <person name="Damon W."/>
            <person name="Desjardin D."/>
            <person name="Finy P."/>
            <person name="Geml J."/>
            <person name="Haridas S."/>
            <person name="Hughes K."/>
            <person name="Justo A."/>
            <person name="Karasinski D."/>
            <person name="Kautmanova I."/>
            <person name="Kiss B."/>
            <person name="Kocsube S."/>
            <person name="Kotiranta H."/>
            <person name="LaButti K.M."/>
            <person name="Lechner B.E."/>
            <person name="Liimatainen K."/>
            <person name="Lipzen A."/>
            <person name="Lukacs Z."/>
            <person name="Mihaltcheva S."/>
            <person name="Morgado L.N."/>
            <person name="Niskanen T."/>
            <person name="Noordeloos M.E."/>
            <person name="Ohm R.A."/>
            <person name="Ortiz-Santana B."/>
            <person name="Ovrebo C."/>
            <person name="Racz N."/>
            <person name="Riley R."/>
            <person name="Savchenko A."/>
            <person name="Shiryaev A."/>
            <person name="Soop K."/>
            <person name="Spirin V."/>
            <person name="Szebenyi C."/>
            <person name="Tomsovsky M."/>
            <person name="Tulloss R.E."/>
            <person name="Uehling J."/>
            <person name="Grigoriev I.V."/>
            <person name="Vagvolgyi C."/>
            <person name="Papp T."/>
            <person name="Martin F.M."/>
            <person name="Miettinen O."/>
            <person name="Hibbett D.S."/>
            <person name="Nagy L.G."/>
        </authorList>
    </citation>
    <scope>NUCLEOTIDE SEQUENCE [LARGE SCALE GENOMIC DNA]</scope>
    <source>
        <strain evidence="1 2">NL-1719</strain>
    </source>
</reference>
<gene>
    <name evidence="1" type="ORF">BDN72DRAFT_780824</name>
</gene>
<dbReference type="EMBL" id="ML208992">
    <property type="protein sequence ID" value="TFK59388.1"/>
    <property type="molecule type" value="Genomic_DNA"/>
</dbReference>
<sequence>DHLLCDPEPENGCPRCSPKHAATADCCDNCNSCAFEKYTVKPDPPISGQRRTSKKKYDMNDKDLALRGAIEVWREIEAEEKLGSVIEDDGATYFMADEVVDCIVRCSHHGKIKTLEDLKREVEWNSDWLVEYADKLISIIMLHNPPAASVKPGLNPSNQSVPTVRRCSACKQVGHISEFYCLFVVIHSSDLFW</sequence>
<feature type="non-terminal residue" evidence="1">
    <location>
        <position position="1"/>
    </location>
</feature>